<dbReference type="GO" id="GO:0052621">
    <property type="term" value="F:diguanylate cyclase activity"/>
    <property type="evidence" value="ECO:0007669"/>
    <property type="project" value="TreeGrafter"/>
</dbReference>
<dbReference type="InParanoid" id="A0A397QT12"/>
<dbReference type="Pfam" id="PF00990">
    <property type="entry name" value="GGDEF"/>
    <property type="match status" value="1"/>
</dbReference>
<dbReference type="EMBL" id="QXEV01000045">
    <property type="protein sequence ID" value="RIA64710.1"/>
    <property type="molecule type" value="Genomic_DNA"/>
</dbReference>
<organism evidence="2 3">
    <name type="scientific">Anaeroplasma bactoclasticum</name>
    <dbReference type="NCBI Taxonomy" id="2088"/>
    <lineage>
        <taxon>Bacteria</taxon>
        <taxon>Bacillati</taxon>
        <taxon>Mycoplasmatota</taxon>
        <taxon>Mollicutes</taxon>
        <taxon>Anaeroplasmatales</taxon>
        <taxon>Anaeroplasmataceae</taxon>
        <taxon>Anaeroplasma</taxon>
    </lineage>
</organism>
<dbReference type="InterPro" id="IPR043128">
    <property type="entry name" value="Rev_trsase/Diguanyl_cyclase"/>
</dbReference>
<dbReference type="GO" id="GO:0005886">
    <property type="term" value="C:plasma membrane"/>
    <property type="evidence" value="ECO:0007669"/>
    <property type="project" value="TreeGrafter"/>
</dbReference>
<dbReference type="InterPro" id="IPR050469">
    <property type="entry name" value="Diguanylate_Cyclase"/>
</dbReference>
<dbReference type="AlphaFoldDB" id="A0A397QT12"/>
<dbReference type="PROSITE" id="PS50887">
    <property type="entry name" value="GGDEF"/>
    <property type="match status" value="1"/>
</dbReference>
<name>A0A397QT12_9MOLU</name>
<comment type="caution">
    <text evidence="2">The sequence shown here is derived from an EMBL/GenBank/DDBJ whole genome shotgun (WGS) entry which is preliminary data.</text>
</comment>
<dbReference type="CDD" id="cd01949">
    <property type="entry name" value="GGDEF"/>
    <property type="match status" value="1"/>
</dbReference>
<keyword evidence="3" id="KW-1185">Reference proteome</keyword>
<accession>A0A397QT12</accession>
<dbReference type="InterPro" id="IPR000160">
    <property type="entry name" value="GGDEF_dom"/>
</dbReference>
<reference evidence="2 3" key="1">
    <citation type="submission" date="2018-08" db="EMBL/GenBank/DDBJ databases">
        <title>Genomic Encyclopedia of Archaeal and Bacterial Type Strains, Phase II (KMG-II): from individual species to whole genera.</title>
        <authorList>
            <person name="Goeker M."/>
        </authorList>
    </citation>
    <scope>NUCLEOTIDE SEQUENCE [LARGE SCALE GENOMIC DNA]</scope>
    <source>
        <strain evidence="2 3">ATCC 27112</strain>
    </source>
</reference>
<dbReference type="SMART" id="SM00267">
    <property type="entry name" value="GGDEF"/>
    <property type="match status" value="1"/>
</dbReference>
<dbReference type="PANTHER" id="PTHR45138">
    <property type="entry name" value="REGULATORY COMPONENTS OF SENSORY TRANSDUCTION SYSTEM"/>
    <property type="match status" value="1"/>
</dbReference>
<evidence type="ECO:0000313" key="3">
    <source>
        <dbReference type="Proteomes" id="UP000266506"/>
    </source>
</evidence>
<dbReference type="GO" id="GO:1902201">
    <property type="term" value="P:negative regulation of bacterial-type flagellum-dependent cell motility"/>
    <property type="evidence" value="ECO:0007669"/>
    <property type="project" value="TreeGrafter"/>
</dbReference>
<proteinExistence type="predicted"/>
<sequence length="496" mass="58321">MNRNELELKVQENSGFTSEVFFEMLRFFSGLEEIDCGIIDIFYSFALKSVHTKFAYERLESIHEVALNLYEKSKECPSKWKLDFVEIYYYYFIDSLTEVLRHANRILTLNTEGVDKCGAYSFAIMVFFRHKMFNQATSYIDEADIYLKNNTSNLKGEFQLLINELGIYAISHQHKKYIATKDRLDSLMEEFRINDDYKMEVDFYNLHTLYGKVLLRDQFALDENKSAKEFKEILADLRKWKDIGENYGSLLTPLFDYFKDYFKKEEFIDEISHVITYNMNVNERLVLFQYLFETIKIDKVTYHDIYESYVENLLYYYTNTQKNKSSEILTEILNFSLEKKLDVLNAKYHYDTLTGCYNRVFLSEIEEQVLETGDVVIYLDLNDFKKINDTYGHDTGDKQLKVFAEILMRHFENDVVLRLGGDEFVVLTRGVPEDVLAKLDEARAEYLTHNLLKNRYGFSAGVLLPHGMAVHQAIGEADKAMYDSKKTGLPCIIREV</sequence>
<dbReference type="Gene3D" id="3.30.70.270">
    <property type="match status" value="1"/>
</dbReference>
<dbReference type="NCBIfam" id="TIGR00254">
    <property type="entry name" value="GGDEF"/>
    <property type="match status" value="1"/>
</dbReference>
<dbReference type="InterPro" id="IPR029787">
    <property type="entry name" value="Nucleotide_cyclase"/>
</dbReference>
<dbReference type="GO" id="GO:0043709">
    <property type="term" value="P:cell adhesion involved in single-species biofilm formation"/>
    <property type="evidence" value="ECO:0007669"/>
    <property type="project" value="TreeGrafter"/>
</dbReference>
<evidence type="ECO:0000259" key="1">
    <source>
        <dbReference type="PROSITE" id="PS50887"/>
    </source>
</evidence>
<dbReference type="SUPFAM" id="SSF55073">
    <property type="entry name" value="Nucleotide cyclase"/>
    <property type="match status" value="1"/>
</dbReference>
<gene>
    <name evidence="2" type="ORF">EI71_01999</name>
</gene>
<evidence type="ECO:0000313" key="2">
    <source>
        <dbReference type="EMBL" id="RIA64710.1"/>
    </source>
</evidence>
<dbReference type="PANTHER" id="PTHR45138:SF6">
    <property type="entry name" value="DIGUANYLATE CYCLASE DGCN"/>
    <property type="match status" value="1"/>
</dbReference>
<feature type="domain" description="GGDEF" evidence="1">
    <location>
        <begin position="372"/>
        <end position="496"/>
    </location>
</feature>
<dbReference type="OrthoDB" id="384261at2"/>
<dbReference type="Proteomes" id="UP000266506">
    <property type="component" value="Unassembled WGS sequence"/>
</dbReference>
<dbReference type="RefSeq" id="WP_119017032.1">
    <property type="nucleotide sequence ID" value="NZ_QXEV01000045.1"/>
</dbReference>
<protein>
    <submittedName>
        <fullName evidence="2">Diguanylate cyclase (GGDEF)-like protein</fullName>
    </submittedName>
</protein>